<dbReference type="KEGG" id="agf:ET445_09745"/>
<dbReference type="PANTHER" id="PTHR34819">
    <property type="entry name" value="LARGE CYSTEINE-RICH PERIPLASMIC PROTEIN OMCB"/>
    <property type="match status" value="1"/>
</dbReference>
<dbReference type="Pfam" id="PF25564">
    <property type="entry name" value="DUF7933"/>
    <property type="match status" value="1"/>
</dbReference>
<keyword evidence="1" id="KW-0472">Membrane</keyword>
<feature type="transmembrane region" description="Helical" evidence="1">
    <location>
        <begin position="1371"/>
        <end position="1391"/>
    </location>
</feature>
<protein>
    <recommendedName>
        <fullName evidence="7">DUF11 domain-containing protein</fullName>
    </recommendedName>
</protein>
<reference evidence="5 6" key="1">
    <citation type="submission" date="2019-01" db="EMBL/GenBank/DDBJ databases">
        <title>Genome sequencing of strain FW100M-8.</title>
        <authorList>
            <person name="Heo J."/>
            <person name="Kim S.-J."/>
            <person name="Kim J.-S."/>
            <person name="Hong S.-B."/>
            <person name="Kwon S.-W."/>
        </authorList>
    </citation>
    <scope>NUCLEOTIDE SEQUENCE [LARGE SCALE GENOMIC DNA]</scope>
    <source>
        <strain evidence="5 6">FW100M-8</strain>
    </source>
</reference>
<evidence type="ECO:0008006" key="7">
    <source>
        <dbReference type="Google" id="ProtNLM"/>
    </source>
</evidence>
<dbReference type="Pfam" id="PF25549">
    <property type="entry name" value="DUF7927"/>
    <property type="match status" value="1"/>
</dbReference>
<name>A0A4P6FBF5_9MICO</name>
<feature type="domain" description="DUF7507" evidence="2">
    <location>
        <begin position="545"/>
        <end position="642"/>
    </location>
</feature>
<dbReference type="PANTHER" id="PTHR34819:SF3">
    <property type="entry name" value="CELL SURFACE PROTEIN"/>
    <property type="match status" value="1"/>
</dbReference>
<sequence length="1399" mass="143203">MRRAWRRVGMVLVAALLGGGIVVVAPPVAPRAEAATAPTPLTMWREDFENGTTDTYVGLEDYIGANGERYTASPYWLDFAQCNGFLMSGNSTVPGTCPAGTLGSMTRALGLIQLAHGEPVADVGDNFALSTFSRNNQTQVPLGTTMLQTVGTVPLQFRENPSTRTRFIGFSVDAAETACGASQQAQLVFTLGYGGQQYTVSDAIKPCSDPRSAIYGGVRGGRFYSPGSFLVDAGQPGVAQPASLVVSNLEPHGGSGNDAAIDNISVYDVTPVVEPSFVETSMPSNGTATLQFEVVNATDLAGKPGWGFDAALPDGLEMVPGSVAGGSCSATVDASGDTVSVTAGNLGAGVASCTVTVTVRPVSPPDRANPETQTFVIGADDLDQTVGVDPVGSDQIEFYFVDLAIAKSASPAEAGPGDTVAYTVTATNVGNGPFLDDFPAILVDDLTDVFDDATFNADAAFDRPGETLLAGAPRLRWSGGLDQGDTVTLTYTVTVHAPLPDESDRTLRNTAFAAETPGQATPDCDPADPDPAVPCAVHEIDLWSLAFTKTPSPTTALVGETVTYTLTTLNDGLEPLTVTDLDDPLLADLTWDDDLDPPFTLAPGDSATATGTHTLTQADVDAGGVPNTATLTAQTPLGTTVSRTASADVDAPQSPGLTVVKVAELSGPVDPVPGTPVDFSATIENTGNVTLTGVVLSDPLVPPGDISYEWPDPASPGVLAPGEFATASAPYPITQADIDSGRVVNTATVDASTSLGAPVHAVSNEETVVIGQTAAIRIVKSAVLPPVRSLGEVGTAIPYEFEITNTGNLVLENVTAADPILGTLVYGEWPGAAGRLEPGQSVTATGSVAITQADLDRGSIENTATATGTPTVPADAPTAQSNTVTVVLPSSPAIGLEKTGSVAEPVATGSTVDYVFTITNPGNLTLTGVEVSDPLLAGVDLVYTWPDPAAPGVLPPGLEATAEASLALSQSQIDAGALTNRATVTGTPPQGLDAVSDEDDAEVEWELTPSLALDGVGELDAGSRPDPGDPVRFLYTITNDGNTTLTDVDLDVPTLCADGEIGDPVWPAAAGTLLPGEHATVTATCPLTRAEIDAGGTDQTAVAVGQPPRGDPLEANASPAVVLPRLPEVRIEKSGEVADNGGAGPVYPGQVVVWHLTISNLGNVTLDPLVVDDPPVGFGSIVIESWPDRPGTLPAGMSVEATTWSVVTEADADRGYAENVGRVEGLAPDEQELDDEASARVELPESPSIALSVGGALAPGATGAVGDLVTFTYHATNTGNVTLDEVDIVDPMPGLSALVFDWPGADRLLATGESVTAVATYAVTADDVARGWVADPATASGVSPQGTTVTATADVRVPLPRRPLPASGFDAMSPVVAAVWLLLAGAVLVAARRPRRVRR</sequence>
<keyword evidence="1" id="KW-0812">Transmembrane</keyword>
<keyword evidence="6" id="KW-1185">Reference proteome</keyword>
<feature type="domain" description="DUF7507" evidence="2">
    <location>
        <begin position="654"/>
        <end position="760"/>
    </location>
</feature>
<dbReference type="OrthoDB" id="134475at2"/>
<evidence type="ECO:0000256" key="1">
    <source>
        <dbReference type="SAM" id="Phobius"/>
    </source>
</evidence>
<dbReference type="GO" id="GO:0005975">
    <property type="term" value="P:carbohydrate metabolic process"/>
    <property type="evidence" value="ECO:0007669"/>
    <property type="project" value="UniProtKB-ARBA"/>
</dbReference>
<feature type="domain" description="DUF7507" evidence="2">
    <location>
        <begin position="1247"/>
        <end position="1351"/>
    </location>
</feature>
<dbReference type="InterPro" id="IPR051172">
    <property type="entry name" value="Chlamydia_OmcB"/>
</dbReference>
<organism evidence="5 6">
    <name type="scientific">Agromyces protaetiae</name>
    <dbReference type="NCBI Taxonomy" id="2509455"/>
    <lineage>
        <taxon>Bacteria</taxon>
        <taxon>Bacillati</taxon>
        <taxon>Actinomycetota</taxon>
        <taxon>Actinomycetes</taxon>
        <taxon>Micrococcales</taxon>
        <taxon>Microbacteriaceae</taxon>
        <taxon>Agromyces</taxon>
    </lineage>
</organism>
<feature type="domain" description="DUF7507" evidence="2">
    <location>
        <begin position="1127"/>
        <end position="1235"/>
    </location>
</feature>
<dbReference type="InterPro" id="IPR055354">
    <property type="entry name" value="DUF7507"/>
</dbReference>
<evidence type="ECO:0000259" key="3">
    <source>
        <dbReference type="Pfam" id="PF25549"/>
    </source>
</evidence>
<dbReference type="NCBIfam" id="TIGR01451">
    <property type="entry name" value="B_ant_repeat"/>
    <property type="match status" value="5"/>
</dbReference>
<accession>A0A4P6FBF5</accession>
<evidence type="ECO:0000313" key="5">
    <source>
        <dbReference type="EMBL" id="QAY73580.1"/>
    </source>
</evidence>
<dbReference type="Proteomes" id="UP000291259">
    <property type="component" value="Chromosome"/>
</dbReference>
<feature type="domain" description="DUF7507" evidence="2">
    <location>
        <begin position="774"/>
        <end position="871"/>
    </location>
</feature>
<evidence type="ECO:0000313" key="6">
    <source>
        <dbReference type="Proteomes" id="UP000291259"/>
    </source>
</evidence>
<keyword evidence="1" id="KW-1133">Transmembrane helix</keyword>
<feature type="domain" description="DUF7927" evidence="3">
    <location>
        <begin position="404"/>
        <end position="540"/>
    </location>
</feature>
<feature type="domain" description="DUF7507" evidence="2">
    <location>
        <begin position="891"/>
        <end position="996"/>
    </location>
</feature>
<gene>
    <name evidence="5" type="ORF">ET445_09745</name>
</gene>
<dbReference type="Pfam" id="PF24346">
    <property type="entry name" value="DUF7507"/>
    <property type="match status" value="7"/>
</dbReference>
<dbReference type="Gene3D" id="2.60.40.10">
    <property type="entry name" value="Immunoglobulins"/>
    <property type="match status" value="2"/>
</dbReference>
<proteinExistence type="predicted"/>
<feature type="domain" description="DUF7507" evidence="2">
    <location>
        <begin position="1009"/>
        <end position="1114"/>
    </location>
</feature>
<feature type="domain" description="DUF7933" evidence="4">
    <location>
        <begin position="271"/>
        <end position="364"/>
    </location>
</feature>
<dbReference type="InterPro" id="IPR013783">
    <property type="entry name" value="Ig-like_fold"/>
</dbReference>
<dbReference type="EMBL" id="CP035491">
    <property type="protein sequence ID" value="QAY73580.1"/>
    <property type="molecule type" value="Genomic_DNA"/>
</dbReference>
<evidence type="ECO:0000259" key="2">
    <source>
        <dbReference type="Pfam" id="PF24346"/>
    </source>
</evidence>
<dbReference type="InterPro" id="IPR047589">
    <property type="entry name" value="DUF11_rpt"/>
</dbReference>
<dbReference type="InterPro" id="IPR057693">
    <property type="entry name" value="DUF7933"/>
</dbReference>
<evidence type="ECO:0000259" key="4">
    <source>
        <dbReference type="Pfam" id="PF25564"/>
    </source>
</evidence>
<dbReference type="InterPro" id="IPR057687">
    <property type="entry name" value="DUF7927"/>
</dbReference>